<dbReference type="GO" id="GO:0097163">
    <property type="term" value="F:sulfur carrier activity"/>
    <property type="evidence" value="ECO:0007669"/>
    <property type="project" value="TreeGrafter"/>
</dbReference>
<dbReference type="InterPro" id="IPR042072">
    <property type="entry name" value="DsrC-like_C"/>
</dbReference>
<protein>
    <submittedName>
        <fullName evidence="4">Unannotated protein</fullName>
    </submittedName>
</protein>
<gene>
    <name evidence="4" type="ORF">UFOPK1493_03481</name>
</gene>
<accession>A0A6J6FD68</accession>
<dbReference type="Pfam" id="PF04358">
    <property type="entry name" value="DsrC"/>
    <property type="match status" value="1"/>
</dbReference>
<name>A0A6J6FD68_9ZZZZ</name>
<dbReference type="EMBL" id="CAEZSR010000196">
    <property type="protein sequence ID" value="CAB4586812.1"/>
    <property type="molecule type" value="Genomic_DNA"/>
</dbReference>
<dbReference type="PANTHER" id="PTHR37010:SF1">
    <property type="entry name" value="SULFURTRANSFERASE TUSE"/>
    <property type="match status" value="1"/>
</dbReference>
<comment type="subcellular location">
    <subcellularLocation>
        <location evidence="1">Cytoplasm</location>
    </subcellularLocation>
</comment>
<reference evidence="4" key="1">
    <citation type="submission" date="2020-05" db="EMBL/GenBank/DDBJ databases">
        <authorList>
            <person name="Chiriac C."/>
            <person name="Salcher M."/>
            <person name="Ghai R."/>
            <person name="Kavagutti S V."/>
        </authorList>
    </citation>
    <scope>NUCLEOTIDE SEQUENCE</scope>
</reference>
<evidence type="ECO:0000256" key="1">
    <source>
        <dbReference type="ARBA" id="ARBA00004496"/>
    </source>
</evidence>
<dbReference type="GO" id="GO:0005737">
    <property type="term" value="C:cytoplasm"/>
    <property type="evidence" value="ECO:0007669"/>
    <property type="project" value="UniProtKB-SubCell"/>
</dbReference>
<evidence type="ECO:0000256" key="2">
    <source>
        <dbReference type="ARBA" id="ARBA00005718"/>
    </source>
</evidence>
<dbReference type="AlphaFoldDB" id="A0A6J6FD68"/>
<dbReference type="GO" id="GO:0002143">
    <property type="term" value="P:tRNA wobble position uridine thiolation"/>
    <property type="evidence" value="ECO:0007669"/>
    <property type="project" value="TreeGrafter"/>
</dbReference>
<dbReference type="Gene3D" id="3.30.1420.10">
    <property type="match status" value="1"/>
</dbReference>
<comment type="similarity">
    <text evidence="2">Belongs to the DsrC/TusE family.</text>
</comment>
<evidence type="ECO:0000256" key="3">
    <source>
        <dbReference type="ARBA" id="ARBA00022490"/>
    </source>
</evidence>
<dbReference type="SUPFAM" id="SSF69721">
    <property type="entry name" value="DsrC, the gamma subunit of dissimilatory sulfite reductase"/>
    <property type="match status" value="1"/>
</dbReference>
<dbReference type="NCBIfam" id="TIGR03342">
    <property type="entry name" value="dsrC_tusE_dsvC"/>
    <property type="match status" value="1"/>
</dbReference>
<evidence type="ECO:0000313" key="4">
    <source>
        <dbReference type="EMBL" id="CAB4586812.1"/>
    </source>
</evidence>
<keyword evidence="3" id="KW-0963">Cytoplasm</keyword>
<proteinExistence type="inferred from homology"/>
<organism evidence="4">
    <name type="scientific">freshwater metagenome</name>
    <dbReference type="NCBI Taxonomy" id="449393"/>
    <lineage>
        <taxon>unclassified sequences</taxon>
        <taxon>metagenomes</taxon>
        <taxon>ecological metagenomes</taxon>
    </lineage>
</organism>
<dbReference type="Gene3D" id="1.10.10.370">
    <property type="entry name" value="DsrC-like protein, C-terminal domain"/>
    <property type="match status" value="1"/>
</dbReference>
<dbReference type="InterPro" id="IPR007453">
    <property type="entry name" value="DsrC/TusE"/>
</dbReference>
<dbReference type="InterPro" id="IPR043163">
    <property type="entry name" value="DsrC-like_N"/>
</dbReference>
<dbReference type="PANTHER" id="PTHR37010">
    <property type="entry name" value="SULFURTRANSFERASE TUSE"/>
    <property type="match status" value="1"/>
</dbReference>
<sequence>MSTTTLTTPAGVTSVELTDDGFFVDPSVWTEDMVPELAAREGIDTLTDGHWRIVRFMRQEYLQKGTGPSVRALGKTSGIGVKELYELFPKGPAKIAARIAGIPKPKGCI</sequence>
<dbReference type="InterPro" id="IPR025526">
    <property type="entry name" value="DsrC-like_dom_sf"/>
</dbReference>
<dbReference type="PIRSF" id="PIRSF006223">
    <property type="entry name" value="DsrC_TusE"/>
    <property type="match status" value="1"/>
</dbReference>